<reference evidence="1" key="1">
    <citation type="submission" date="2018-02" db="EMBL/GenBank/DDBJ databases">
        <title>Rhizophora mucronata_Transcriptome.</title>
        <authorList>
            <person name="Meera S.P."/>
            <person name="Sreeshan A."/>
            <person name="Augustine A."/>
        </authorList>
    </citation>
    <scope>NUCLEOTIDE SEQUENCE</scope>
    <source>
        <tissue evidence="1">Leaf</tissue>
    </source>
</reference>
<proteinExistence type="predicted"/>
<sequence>MKANLESKELSRTLFYFTLFREK</sequence>
<organism evidence="1">
    <name type="scientific">Rhizophora mucronata</name>
    <name type="common">Asiatic mangrove</name>
    <dbReference type="NCBI Taxonomy" id="61149"/>
    <lineage>
        <taxon>Eukaryota</taxon>
        <taxon>Viridiplantae</taxon>
        <taxon>Streptophyta</taxon>
        <taxon>Embryophyta</taxon>
        <taxon>Tracheophyta</taxon>
        <taxon>Spermatophyta</taxon>
        <taxon>Magnoliopsida</taxon>
        <taxon>eudicotyledons</taxon>
        <taxon>Gunneridae</taxon>
        <taxon>Pentapetalae</taxon>
        <taxon>rosids</taxon>
        <taxon>fabids</taxon>
        <taxon>Malpighiales</taxon>
        <taxon>Rhizophoraceae</taxon>
        <taxon>Rhizophora</taxon>
    </lineage>
</organism>
<evidence type="ECO:0000313" key="1">
    <source>
        <dbReference type="EMBL" id="MBW89389.1"/>
    </source>
</evidence>
<dbReference type="AlphaFoldDB" id="A0A2P2J7E4"/>
<name>A0A2P2J7E4_RHIMU</name>
<accession>A0A2P2J7E4</accession>
<dbReference type="EMBL" id="GGEC01008906">
    <property type="protein sequence ID" value="MBW89389.1"/>
    <property type="molecule type" value="Transcribed_RNA"/>
</dbReference>
<protein>
    <submittedName>
        <fullName evidence="1">Uncharacterized protein</fullName>
    </submittedName>
</protein>